<feature type="transmembrane region" description="Helical" evidence="1">
    <location>
        <begin position="50"/>
        <end position="70"/>
    </location>
</feature>
<evidence type="ECO:0008006" key="4">
    <source>
        <dbReference type="Google" id="ProtNLM"/>
    </source>
</evidence>
<comment type="caution">
    <text evidence="2">The sequence shown here is derived from an EMBL/GenBank/DDBJ whole genome shotgun (WGS) entry which is preliminary data.</text>
</comment>
<evidence type="ECO:0000313" key="2">
    <source>
        <dbReference type="EMBL" id="KLL09898.1"/>
    </source>
</evidence>
<dbReference type="Pfam" id="PF17197">
    <property type="entry name" value="DUF5134"/>
    <property type="match status" value="1"/>
</dbReference>
<keyword evidence="1" id="KW-0812">Transmembrane</keyword>
<dbReference type="InterPro" id="IPR033458">
    <property type="entry name" value="DUF5134"/>
</dbReference>
<protein>
    <recommendedName>
        <fullName evidence="4">DUF5134 domain-containing protein</fullName>
    </recommendedName>
</protein>
<reference evidence="2 3" key="1">
    <citation type="submission" date="2014-12" db="EMBL/GenBank/DDBJ databases">
        <title>Frankia sp. BMG5.1 draft genome.</title>
        <authorList>
            <person name="Gtari M."/>
            <person name="Ghodhbane-Gtari F."/>
            <person name="Nouioui I."/>
            <person name="Ktari A."/>
            <person name="Hezbri K."/>
            <person name="Mimouni W."/>
            <person name="Sbissi I."/>
            <person name="Ayari A."/>
            <person name="Yamanaka T."/>
            <person name="Normand P."/>
            <person name="Tisa L.S."/>
            <person name="Boudabous A."/>
        </authorList>
    </citation>
    <scope>NUCLEOTIDE SEQUENCE [LARGE SCALE GENOMIC DNA]</scope>
    <source>
        <strain evidence="2 3">BMG5.1</strain>
    </source>
</reference>
<keyword evidence="1" id="KW-1133">Transmembrane helix</keyword>
<sequence>MHHVPGVADTTSTADGPLWSVAALVFAVLAVFHAWHAWRSVRTARVDGNRIVVLTETGHFLVAAGMAYMFSPPAWQARTDRILAGATLAWGYLLLSSVFLTVNVIRRDDPERFRQPGPGGHHDAGVTGTCCCALLAVEGLAMAYMNALRWWSADDLTIGFFLLFTALTVLTAVTLVLRLTARPYPAETRPYPAGGPAGQLTAQLADPFVSRARGASVRVHGCRLIMSAGMVAMFATIPTP</sequence>
<accession>A0ABR5EZM8</accession>
<feature type="transmembrane region" description="Helical" evidence="1">
    <location>
        <begin position="82"/>
        <end position="105"/>
    </location>
</feature>
<feature type="transmembrane region" description="Helical" evidence="1">
    <location>
        <begin position="18"/>
        <end position="38"/>
    </location>
</feature>
<name>A0ABR5EZM8_9ACTN</name>
<evidence type="ECO:0000256" key="1">
    <source>
        <dbReference type="SAM" id="Phobius"/>
    </source>
</evidence>
<feature type="transmembrane region" description="Helical" evidence="1">
    <location>
        <begin position="126"/>
        <end position="145"/>
    </location>
</feature>
<proteinExistence type="predicted"/>
<keyword evidence="3" id="KW-1185">Reference proteome</keyword>
<keyword evidence="1" id="KW-0472">Membrane</keyword>
<organism evidence="2 3">
    <name type="scientific">Protofrankia coriariae</name>
    <dbReference type="NCBI Taxonomy" id="1562887"/>
    <lineage>
        <taxon>Bacteria</taxon>
        <taxon>Bacillati</taxon>
        <taxon>Actinomycetota</taxon>
        <taxon>Actinomycetes</taxon>
        <taxon>Frankiales</taxon>
        <taxon>Frankiaceae</taxon>
        <taxon>Protofrankia</taxon>
    </lineage>
</organism>
<gene>
    <name evidence="2" type="ORF">FrCorBMG51_21710</name>
</gene>
<feature type="transmembrane region" description="Helical" evidence="1">
    <location>
        <begin position="157"/>
        <end position="179"/>
    </location>
</feature>
<evidence type="ECO:0000313" key="3">
    <source>
        <dbReference type="Proteomes" id="UP000035425"/>
    </source>
</evidence>
<dbReference type="Proteomes" id="UP000035425">
    <property type="component" value="Unassembled WGS sequence"/>
</dbReference>
<dbReference type="EMBL" id="JWIO01000052">
    <property type="protein sequence ID" value="KLL09898.1"/>
    <property type="molecule type" value="Genomic_DNA"/>
</dbReference>